<keyword evidence="1" id="KW-0732">Signal</keyword>
<gene>
    <name evidence="2" type="ORF">GCM10009727_83290</name>
</gene>
<dbReference type="Proteomes" id="UP001501020">
    <property type="component" value="Unassembled WGS sequence"/>
</dbReference>
<feature type="signal peptide" evidence="1">
    <location>
        <begin position="1"/>
        <end position="25"/>
    </location>
</feature>
<sequence>MFRLLMSTAAAAGTAAILTATPASANARGTTDARDAVALAASLCRAHASGNGAYSACRPHQTMYTHRVAVKCLSAASGTYRTKHGPWVGGFSVSKASCNWTETRGRYWSEGHPEQPRTASR</sequence>
<comment type="caution">
    <text evidence="2">The sequence shown here is derived from an EMBL/GenBank/DDBJ whole genome shotgun (WGS) entry which is preliminary data.</text>
</comment>
<reference evidence="2 3" key="1">
    <citation type="journal article" date="2019" name="Int. J. Syst. Evol. Microbiol.">
        <title>The Global Catalogue of Microorganisms (GCM) 10K type strain sequencing project: providing services to taxonomists for standard genome sequencing and annotation.</title>
        <authorList>
            <consortium name="The Broad Institute Genomics Platform"/>
            <consortium name="The Broad Institute Genome Sequencing Center for Infectious Disease"/>
            <person name="Wu L."/>
            <person name="Ma J."/>
        </authorList>
    </citation>
    <scope>NUCLEOTIDE SEQUENCE [LARGE SCALE GENOMIC DNA]</scope>
    <source>
        <strain evidence="2 3">JCM 13850</strain>
    </source>
</reference>
<evidence type="ECO:0000313" key="2">
    <source>
        <dbReference type="EMBL" id="GAA2165052.1"/>
    </source>
</evidence>
<keyword evidence="3" id="KW-1185">Reference proteome</keyword>
<protein>
    <recommendedName>
        <fullName evidence="4">Secreted protein</fullName>
    </recommendedName>
</protein>
<proteinExistence type="predicted"/>
<organism evidence="2 3">
    <name type="scientific">Actinomadura napierensis</name>
    <dbReference type="NCBI Taxonomy" id="267854"/>
    <lineage>
        <taxon>Bacteria</taxon>
        <taxon>Bacillati</taxon>
        <taxon>Actinomycetota</taxon>
        <taxon>Actinomycetes</taxon>
        <taxon>Streptosporangiales</taxon>
        <taxon>Thermomonosporaceae</taxon>
        <taxon>Actinomadura</taxon>
    </lineage>
</organism>
<feature type="chain" id="PRO_5045944027" description="Secreted protein" evidence="1">
    <location>
        <begin position="26"/>
        <end position="121"/>
    </location>
</feature>
<evidence type="ECO:0008006" key="4">
    <source>
        <dbReference type="Google" id="ProtNLM"/>
    </source>
</evidence>
<name>A0ABN3AF96_9ACTN</name>
<evidence type="ECO:0000256" key="1">
    <source>
        <dbReference type="SAM" id="SignalP"/>
    </source>
</evidence>
<evidence type="ECO:0000313" key="3">
    <source>
        <dbReference type="Proteomes" id="UP001501020"/>
    </source>
</evidence>
<dbReference type="EMBL" id="BAAAMR010000124">
    <property type="protein sequence ID" value="GAA2165052.1"/>
    <property type="molecule type" value="Genomic_DNA"/>
</dbReference>
<accession>A0ABN3AF96</accession>